<dbReference type="Proteomes" id="UP000256650">
    <property type="component" value="Unassembled WGS sequence"/>
</dbReference>
<gene>
    <name evidence="7" type="ORF">CQA43_05290</name>
</gene>
<evidence type="ECO:0000313" key="8">
    <source>
        <dbReference type="Proteomes" id="UP000256650"/>
    </source>
</evidence>
<dbReference type="GeneID" id="82535701"/>
<comment type="subcellular location">
    <subcellularLocation>
        <location evidence="1">Membrane</location>
        <topology evidence="1">Multi-pass membrane protein</topology>
    </subcellularLocation>
</comment>
<keyword evidence="8" id="KW-1185">Reference proteome</keyword>
<dbReference type="AlphaFoldDB" id="A0A3D8ICV1"/>
<evidence type="ECO:0000256" key="2">
    <source>
        <dbReference type="ARBA" id="ARBA00022692"/>
    </source>
</evidence>
<evidence type="ECO:0000256" key="3">
    <source>
        <dbReference type="ARBA" id="ARBA00022989"/>
    </source>
</evidence>
<dbReference type="Pfam" id="PF13675">
    <property type="entry name" value="PilJ"/>
    <property type="match status" value="1"/>
</dbReference>
<protein>
    <recommendedName>
        <fullName evidence="6">NarX-like N-terminal domain-containing protein</fullName>
    </recommendedName>
</protein>
<sequence length="445" mass="51731">MTKIVTRLIILGILTTFCVGVMILSVIFINQLGIQDGYIINIAGKERMLTQKITKEIFLINSQNSQDYTALNLALEEFENNLNTLRFGNPQKNINPPTKTTIITKLEAITTQWTHFKTIVEDFKSTSSKLYEDRKFLDENNIKMLFLSDNIVKAMVESKMPAHLIDDSGRQRMLTQRMAYLMTRYFHIWDDKSYRAFKESHALYHTIITNFYQNANYKHFPKLAKSIQEAYEFWQTYSKHIDNVLNLQEHIVEDLKQITSQNTAILNEIDWTVNLYSDISIHQRAYLEKFQYVAAFIMILLGFYSIYNLLNIRAHLGRFLQKTKLLASGKLNQNLTEAIQLEGESELSQASQNLSHFLQSLEQTKETSKQAIHLSELISEEIENISEEIRHKLAFAKISEERRKSIEDSINLSEDIAIQSSEQLIITARLLDKLHRILKEIESCC</sequence>
<keyword evidence="3 5" id="KW-1133">Transmembrane helix</keyword>
<dbReference type="RefSeq" id="WP_115551567.1">
    <property type="nucleotide sequence ID" value="NZ_CAOOSM010000005.1"/>
</dbReference>
<dbReference type="InterPro" id="IPR029095">
    <property type="entry name" value="NarX-like_N"/>
</dbReference>
<dbReference type="GO" id="GO:0016020">
    <property type="term" value="C:membrane"/>
    <property type="evidence" value="ECO:0007669"/>
    <property type="project" value="UniProtKB-SubCell"/>
</dbReference>
<evidence type="ECO:0000256" key="5">
    <source>
        <dbReference type="SAM" id="Phobius"/>
    </source>
</evidence>
<organism evidence="7 8">
    <name type="scientific">Helicobacter ganmani</name>
    <dbReference type="NCBI Taxonomy" id="60246"/>
    <lineage>
        <taxon>Bacteria</taxon>
        <taxon>Pseudomonadati</taxon>
        <taxon>Campylobacterota</taxon>
        <taxon>Epsilonproteobacteria</taxon>
        <taxon>Campylobacterales</taxon>
        <taxon>Helicobacteraceae</taxon>
        <taxon>Helicobacter</taxon>
    </lineage>
</organism>
<reference evidence="7 8" key="1">
    <citation type="submission" date="2018-04" db="EMBL/GenBank/DDBJ databases">
        <title>Novel Campyloabacter and Helicobacter Species and Strains.</title>
        <authorList>
            <person name="Mannion A.J."/>
            <person name="Shen Z."/>
            <person name="Fox J.G."/>
        </authorList>
    </citation>
    <scope>NUCLEOTIDE SEQUENCE [LARGE SCALE GENOMIC DNA]</scope>
    <source>
        <strain evidence="7 8">MIT 99-5101</strain>
    </source>
</reference>
<keyword evidence="4 5" id="KW-0472">Membrane</keyword>
<evidence type="ECO:0000256" key="4">
    <source>
        <dbReference type="ARBA" id="ARBA00023136"/>
    </source>
</evidence>
<feature type="transmembrane region" description="Helical" evidence="5">
    <location>
        <begin position="290"/>
        <end position="310"/>
    </location>
</feature>
<evidence type="ECO:0000313" key="7">
    <source>
        <dbReference type="EMBL" id="RDU63033.1"/>
    </source>
</evidence>
<evidence type="ECO:0000259" key="6">
    <source>
        <dbReference type="Pfam" id="PF13675"/>
    </source>
</evidence>
<feature type="domain" description="NarX-like N-terminal" evidence="6">
    <location>
        <begin position="36"/>
        <end position="123"/>
    </location>
</feature>
<evidence type="ECO:0000256" key="1">
    <source>
        <dbReference type="ARBA" id="ARBA00004141"/>
    </source>
</evidence>
<keyword evidence="2 5" id="KW-0812">Transmembrane</keyword>
<dbReference type="OrthoDB" id="952521at2"/>
<dbReference type="EMBL" id="NXLS01000004">
    <property type="protein sequence ID" value="RDU63033.1"/>
    <property type="molecule type" value="Genomic_DNA"/>
</dbReference>
<proteinExistence type="predicted"/>
<accession>A0A3D8ICV1</accession>
<feature type="transmembrane region" description="Helical" evidence="5">
    <location>
        <begin position="7"/>
        <end position="29"/>
    </location>
</feature>
<comment type="caution">
    <text evidence="7">The sequence shown here is derived from an EMBL/GenBank/DDBJ whole genome shotgun (WGS) entry which is preliminary data.</text>
</comment>
<name>A0A3D8ICV1_9HELI</name>